<dbReference type="Proteomes" id="UP000186698">
    <property type="component" value="Chromosome 9_10S"/>
</dbReference>
<dbReference type="GeneID" id="108702443"/>
<evidence type="ECO:0000313" key="2">
    <source>
        <dbReference type="RefSeq" id="XP_041434748.1"/>
    </source>
</evidence>
<name>A0A8J1LZ21_XENLA</name>
<accession>A0A8J1LZ21</accession>
<dbReference type="OrthoDB" id="9906453at2759"/>
<organism evidence="1 2">
    <name type="scientific">Xenopus laevis</name>
    <name type="common">African clawed frog</name>
    <dbReference type="NCBI Taxonomy" id="8355"/>
    <lineage>
        <taxon>Eukaryota</taxon>
        <taxon>Metazoa</taxon>
        <taxon>Chordata</taxon>
        <taxon>Craniata</taxon>
        <taxon>Vertebrata</taxon>
        <taxon>Euteleostomi</taxon>
        <taxon>Amphibia</taxon>
        <taxon>Batrachia</taxon>
        <taxon>Anura</taxon>
        <taxon>Pipoidea</taxon>
        <taxon>Pipidae</taxon>
        <taxon>Xenopodinae</taxon>
        <taxon>Xenopus</taxon>
        <taxon>Xenopus</taxon>
    </lineage>
</organism>
<gene>
    <name evidence="2" type="primary">LOC108702443</name>
</gene>
<dbReference type="KEGG" id="xla:108702443"/>
<dbReference type="AlphaFoldDB" id="A0A8J1LZ21"/>
<reference evidence="2" key="1">
    <citation type="submission" date="2025-08" db="UniProtKB">
        <authorList>
            <consortium name="RefSeq"/>
        </authorList>
    </citation>
    <scope>IDENTIFICATION</scope>
    <source>
        <strain evidence="2">J_2021</strain>
        <tissue evidence="2">Erythrocytes</tissue>
    </source>
</reference>
<protein>
    <submittedName>
        <fullName evidence="2">Uncharacterized protein LOC108702443 isoform X1</fullName>
    </submittedName>
</protein>
<dbReference type="RefSeq" id="XP_041434748.1">
    <property type="nucleotide sequence ID" value="XM_041578814.1"/>
</dbReference>
<evidence type="ECO:0000313" key="1">
    <source>
        <dbReference type="Proteomes" id="UP000186698"/>
    </source>
</evidence>
<proteinExistence type="predicted"/>
<sequence>MSSLHGIERAGARAKETDWIILQLCMKCIMGFLNWIVSTLQECICKCIMGFLNWIVSTLQECICKCIMGFFNWIVSTLQECIYKFLLIHLRSTKISVGLFTRDGKSEYSWLIDKLQSQRWCTIYVQPFQISNRNWSEFQEAVAKCQFAILYHSNTRGRINITDVTDSIYNEELDTLYKNLGKEKVTVVVDHMERSNDDDKAAILRNQPSIAYKAQDVFLFSTEETMPHGTKALHYTGEKNFRAILALIAECILFDYSPHRGPFTRGLRGFVSQLCGHPIAFIQLSLRWCLVQSLLLIVEKKILVRTILA</sequence>
<keyword evidence="1" id="KW-1185">Reference proteome</keyword>